<evidence type="ECO:0000256" key="1">
    <source>
        <dbReference type="ARBA" id="ARBA00004141"/>
    </source>
</evidence>
<dbReference type="AlphaFoldDB" id="A0A397I1R4"/>
<keyword evidence="3 6" id="KW-1133">Transmembrane helix</keyword>
<feature type="transmembrane region" description="Helical" evidence="6">
    <location>
        <begin position="225"/>
        <end position="245"/>
    </location>
</feature>
<organism evidence="8 9">
    <name type="scientific">Aspergillus thermomutatus</name>
    <name type="common">Neosartorya pseudofischeri</name>
    <dbReference type="NCBI Taxonomy" id="41047"/>
    <lineage>
        <taxon>Eukaryota</taxon>
        <taxon>Fungi</taxon>
        <taxon>Dikarya</taxon>
        <taxon>Ascomycota</taxon>
        <taxon>Pezizomycotina</taxon>
        <taxon>Eurotiomycetes</taxon>
        <taxon>Eurotiomycetidae</taxon>
        <taxon>Eurotiales</taxon>
        <taxon>Aspergillaceae</taxon>
        <taxon>Aspergillus</taxon>
        <taxon>Aspergillus subgen. Fumigati</taxon>
    </lineage>
</organism>
<evidence type="ECO:0000256" key="5">
    <source>
        <dbReference type="SAM" id="MobiDB-lite"/>
    </source>
</evidence>
<dbReference type="GeneID" id="38131045"/>
<dbReference type="STRING" id="41047.A0A397I1R4"/>
<keyword evidence="2 6" id="KW-0812">Transmembrane</keyword>
<evidence type="ECO:0000256" key="6">
    <source>
        <dbReference type="SAM" id="Phobius"/>
    </source>
</evidence>
<evidence type="ECO:0000256" key="4">
    <source>
        <dbReference type="ARBA" id="ARBA00023136"/>
    </source>
</evidence>
<feature type="compositionally biased region" description="Basic and acidic residues" evidence="5">
    <location>
        <begin position="36"/>
        <end position="45"/>
    </location>
</feature>
<dbReference type="PANTHER" id="PTHR23502:SF163">
    <property type="entry name" value="MAJOR FACILITATOR SUPERFAMILY (MFS) PROFILE DOMAIN-CONTAINING PROTEIN"/>
    <property type="match status" value="1"/>
</dbReference>
<dbReference type="GO" id="GO:0022857">
    <property type="term" value="F:transmembrane transporter activity"/>
    <property type="evidence" value="ECO:0007669"/>
    <property type="project" value="InterPro"/>
</dbReference>
<dbReference type="InterPro" id="IPR036259">
    <property type="entry name" value="MFS_trans_sf"/>
</dbReference>
<dbReference type="OrthoDB" id="5296287at2759"/>
<feature type="transmembrane region" description="Helical" evidence="6">
    <location>
        <begin position="105"/>
        <end position="126"/>
    </location>
</feature>
<name>A0A397I1R4_ASPTH</name>
<evidence type="ECO:0000256" key="3">
    <source>
        <dbReference type="ARBA" id="ARBA00022989"/>
    </source>
</evidence>
<comment type="subcellular location">
    <subcellularLocation>
        <location evidence="1">Membrane</location>
        <topology evidence="1">Multi-pass membrane protein</topology>
    </subcellularLocation>
</comment>
<evidence type="ECO:0000259" key="7">
    <source>
        <dbReference type="PROSITE" id="PS50850"/>
    </source>
</evidence>
<dbReference type="Gene3D" id="1.20.1250.20">
    <property type="entry name" value="MFS general substrate transporter like domains"/>
    <property type="match status" value="1"/>
</dbReference>
<keyword evidence="9" id="KW-1185">Reference proteome</keyword>
<dbReference type="PROSITE" id="PS50850">
    <property type="entry name" value="MFS"/>
    <property type="match status" value="1"/>
</dbReference>
<sequence>MAKLETKPSMVMASSESSAGSNVPPPCTLSGPSTATEHESPEKQSGRAVLDADDTDPSLPQNWSSKRKWMIVIVLSLMSLMVNMSLVICAPASSAIAEDFGNHDSFLSVIYITVTNLGQVISPLYVGPLSERLGRMPVCHFFNLLFLIFTMVAGFSNSFPMVIVFRFLAGSSIASICLNPAITGDLFAIKKRGSAMSITSMIPILGSAVGPIAGGYITQYLSWRWTFWLMAITTGGVSILMALVLKESYVPVIRRKALKKASPNRERVSSTSKYFTGWNRATVKALVLLVIRPFVILSSSRIAVLMGLYLAVLFAYISLVAATLATIFQEVYGFSESQSGLVYIALTIGTLSGALMCNFTLDYFLQRGLPLTKPVVNDGTAALPRPENRLIPIIPAMLAFPVGLLLYGWSLQQRFHWIVPTIATVLCGFSLSSSTTPIMNYLVDVFGDRAASAVAAVLPLRYIAGAFLPVAAPYMYATLGYGWGNSLLAFVLCVVAPIPLLVIVQPQRMRALTEVRS</sequence>
<feature type="transmembrane region" description="Helical" evidence="6">
    <location>
        <begin position="194"/>
        <end position="213"/>
    </location>
</feature>
<feature type="transmembrane region" description="Helical" evidence="6">
    <location>
        <begin position="69"/>
        <end position="93"/>
    </location>
</feature>
<feature type="transmembrane region" description="Helical" evidence="6">
    <location>
        <begin position="138"/>
        <end position="156"/>
    </location>
</feature>
<dbReference type="InterPro" id="IPR020846">
    <property type="entry name" value="MFS_dom"/>
</dbReference>
<dbReference type="VEuPathDB" id="FungiDB:CDV56_109071"/>
<dbReference type="PANTHER" id="PTHR23502">
    <property type="entry name" value="MAJOR FACILITATOR SUPERFAMILY"/>
    <property type="match status" value="1"/>
</dbReference>
<gene>
    <name evidence="8" type="ORF">CDV56_109071</name>
</gene>
<reference evidence="8" key="1">
    <citation type="submission" date="2018-08" db="EMBL/GenBank/DDBJ databases">
        <title>Draft genome sequence of azole-resistant Aspergillus thermomutatus (Neosartorya pseudofischeri) strain HMR AF 39, isolated from a human nasal aspirate.</title>
        <authorList>
            <person name="Parent-Michaud M."/>
            <person name="Dufresne P.J."/>
            <person name="Fournier E."/>
            <person name="Martineau C."/>
            <person name="Moreira S."/>
            <person name="Perkins V."/>
            <person name="De Repentigny L."/>
            <person name="Dufresne S.F."/>
        </authorList>
    </citation>
    <scope>NUCLEOTIDE SEQUENCE [LARGE SCALE GENOMIC DNA]</scope>
    <source>
        <strain evidence="8">HMR AF 39</strain>
    </source>
</reference>
<accession>A0A397I1R4</accession>
<feature type="region of interest" description="Disordered" evidence="5">
    <location>
        <begin position="1"/>
        <end position="61"/>
    </location>
</feature>
<dbReference type="Proteomes" id="UP000215305">
    <property type="component" value="Unassembled WGS sequence"/>
</dbReference>
<evidence type="ECO:0000256" key="2">
    <source>
        <dbReference type="ARBA" id="ARBA00022692"/>
    </source>
</evidence>
<proteinExistence type="predicted"/>
<evidence type="ECO:0000313" key="8">
    <source>
        <dbReference type="EMBL" id="RHZ67354.1"/>
    </source>
</evidence>
<feature type="compositionally biased region" description="Polar residues" evidence="5">
    <location>
        <begin position="12"/>
        <end position="21"/>
    </location>
</feature>
<keyword evidence="4 6" id="KW-0472">Membrane</keyword>
<dbReference type="GO" id="GO:0016020">
    <property type="term" value="C:membrane"/>
    <property type="evidence" value="ECO:0007669"/>
    <property type="project" value="UniProtKB-SubCell"/>
</dbReference>
<dbReference type="RefSeq" id="XP_026618605.1">
    <property type="nucleotide sequence ID" value="XM_026762690.1"/>
</dbReference>
<feature type="transmembrane region" description="Helical" evidence="6">
    <location>
        <begin position="482"/>
        <end position="504"/>
    </location>
</feature>
<feature type="transmembrane region" description="Helical" evidence="6">
    <location>
        <begin position="453"/>
        <end position="476"/>
    </location>
</feature>
<feature type="domain" description="Major facilitator superfamily (MFS) profile" evidence="7">
    <location>
        <begin position="71"/>
        <end position="509"/>
    </location>
</feature>
<evidence type="ECO:0000313" key="9">
    <source>
        <dbReference type="Proteomes" id="UP000215305"/>
    </source>
</evidence>
<feature type="transmembrane region" description="Helical" evidence="6">
    <location>
        <begin position="162"/>
        <end position="182"/>
    </location>
</feature>
<feature type="transmembrane region" description="Helical" evidence="6">
    <location>
        <begin position="415"/>
        <end position="432"/>
    </location>
</feature>
<dbReference type="Pfam" id="PF07690">
    <property type="entry name" value="MFS_1"/>
    <property type="match status" value="1"/>
</dbReference>
<dbReference type="SUPFAM" id="SSF103473">
    <property type="entry name" value="MFS general substrate transporter"/>
    <property type="match status" value="1"/>
</dbReference>
<dbReference type="InterPro" id="IPR011701">
    <property type="entry name" value="MFS"/>
</dbReference>
<protein>
    <recommendedName>
        <fullName evidence="7">Major facilitator superfamily (MFS) profile domain-containing protein</fullName>
    </recommendedName>
</protein>
<feature type="transmembrane region" description="Helical" evidence="6">
    <location>
        <begin position="390"/>
        <end position="409"/>
    </location>
</feature>
<dbReference type="EMBL" id="NKHU02000007">
    <property type="protein sequence ID" value="RHZ67354.1"/>
    <property type="molecule type" value="Genomic_DNA"/>
</dbReference>
<feature type="transmembrane region" description="Helical" evidence="6">
    <location>
        <begin position="302"/>
        <end position="328"/>
    </location>
</feature>
<feature type="transmembrane region" description="Helical" evidence="6">
    <location>
        <begin position="340"/>
        <end position="361"/>
    </location>
</feature>
<comment type="caution">
    <text evidence="8">The sequence shown here is derived from an EMBL/GenBank/DDBJ whole genome shotgun (WGS) entry which is preliminary data.</text>
</comment>